<gene>
    <name evidence="1" type="ORF">AVEN_36124_1</name>
</gene>
<sequence length="106" mass="12076">MSRCYTLNDSMDMNLDPDTAMKTLLNLCEPILPGQAEPEADNFLSSVRSLFARFNKCSTHADYSKLLNEMSALRPLFAQTRKTHAFDAIWIRLLETTSQYRVSPKA</sequence>
<evidence type="ECO:0000313" key="2">
    <source>
        <dbReference type="Proteomes" id="UP000499080"/>
    </source>
</evidence>
<evidence type="ECO:0000313" key="1">
    <source>
        <dbReference type="EMBL" id="GBN95500.1"/>
    </source>
</evidence>
<organism evidence="1 2">
    <name type="scientific">Araneus ventricosus</name>
    <name type="common">Orbweaver spider</name>
    <name type="synonym">Epeira ventricosa</name>
    <dbReference type="NCBI Taxonomy" id="182803"/>
    <lineage>
        <taxon>Eukaryota</taxon>
        <taxon>Metazoa</taxon>
        <taxon>Ecdysozoa</taxon>
        <taxon>Arthropoda</taxon>
        <taxon>Chelicerata</taxon>
        <taxon>Arachnida</taxon>
        <taxon>Araneae</taxon>
        <taxon>Araneomorphae</taxon>
        <taxon>Entelegynae</taxon>
        <taxon>Araneoidea</taxon>
        <taxon>Araneidae</taxon>
        <taxon>Araneus</taxon>
    </lineage>
</organism>
<comment type="caution">
    <text evidence="1">The sequence shown here is derived from an EMBL/GenBank/DDBJ whole genome shotgun (WGS) entry which is preliminary data.</text>
</comment>
<dbReference type="Proteomes" id="UP000499080">
    <property type="component" value="Unassembled WGS sequence"/>
</dbReference>
<name>A0A4Y2T6F1_ARAVE</name>
<dbReference type="EMBL" id="BGPR01026065">
    <property type="protein sequence ID" value="GBN95500.1"/>
    <property type="molecule type" value="Genomic_DNA"/>
</dbReference>
<accession>A0A4Y2T6F1</accession>
<keyword evidence="2" id="KW-1185">Reference proteome</keyword>
<dbReference type="AlphaFoldDB" id="A0A4Y2T6F1"/>
<proteinExistence type="predicted"/>
<protein>
    <submittedName>
        <fullName evidence="1">Uncharacterized protein</fullName>
    </submittedName>
</protein>
<reference evidence="1 2" key="1">
    <citation type="journal article" date="2019" name="Sci. Rep.">
        <title>Orb-weaving spider Araneus ventricosus genome elucidates the spidroin gene catalogue.</title>
        <authorList>
            <person name="Kono N."/>
            <person name="Nakamura H."/>
            <person name="Ohtoshi R."/>
            <person name="Moran D.A.P."/>
            <person name="Shinohara A."/>
            <person name="Yoshida Y."/>
            <person name="Fujiwara M."/>
            <person name="Mori M."/>
            <person name="Tomita M."/>
            <person name="Arakawa K."/>
        </authorList>
    </citation>
    <scope>NUCLEOTIDE SEQUENCE [LARGE SCALE GENOMIC DNA]</scope>
</reference>